<proteinExistence type="predicted"/>
<feature type="chain" id="PRO_5022222017" evidence="1">
    <location>
        <begin position="22"/>
        <end position="243"/>
    </location>
</feature>
<name>A0A518DA97_9BACT</name>
<feature type="signal peptide" evidence="1">
    <location>
        <begin position="1"/>
        <end position="21"/>
    </location>
</feature>
<evidence type="ECO:0000256" key="1">
    <source>
        <dbReference type="SAM" id="SignalP"/>
    </source>
</evidence>
<evidence type="ECO:0000313" key="2">
    <source>
        <dbReference type="EMBL" id="QDU88417.1"/>
    </source>
</evidence>
<keyword evidence="1" id="KW-0732">Signal</keyword>
<sequence precursor="true">MKTCFIAFAIFYTALMPSSWAEESAIRWPGGRMAITSDGNAHDPDDIGATPMSMALMHAAGLSDRLVHVDYANHFVHPGHKGAASKAELLEQVTISVNEGARRFDVKADRIFSCQTQLNEATANFVHAARASSEEDPLWFICAGPMTTAYKYLEAVKAVAPEKLLFIRCVSHSPANNRHDPAFKWERLTNAFPTVAQHKLHSQNSAGGEEGLCSSLEHWDWLKHSTNPDLRWLYSRKALSNNR</sequence>
<keyword evidence="3" id="KW-1185">Reference proteome</keyword>
<gene>
    <name evidence="2" type="ORF">Pla175_17940</name>
</gene>
<accession>A0A518DA97</accession>
<protein>
    <submittedName>
        <fullName evidence="2">Uncharacterized protein</fullName>
    </submittedName>
</protein>
<evidence type="ECO:0000313" key="3">
    <source>
        <dbReference type="Proteomes" id="UP000317429"/>
    </source>
</evidence>
<dbReference type="AlphaFoldDB" id="A0A518DA97"/>
<dbReference type="RefSeq" id="WP_145283313.1">
    <property type="nucleotide sequence ID" value="NZ_CP036291.1"/>
</dbReference>
<dbReference type="KEGG" id="pnd:Pla175_17940"/>
<dbReference type="EMBL" id="CP036291">
    <property type="protein sequence ID" value="QDU88417.1"/>
    <property type="molecule type" value="Genomic_DNA"/>
</dbReference>
<organism evidence="2 3">
    <name type="scientific">Pirellulimonas nuda</name>
    <dbReference type="NCBI Taxonomy" id="2528009"/>
    <lineage>
        <taxon>Bacteria</taxon>
        <taxon>Pseudomonadati</taxon>
        <taxon>Planctomycetota</taxon>
        <taxon>Planctomycetia</taxon>
        <taxon>Pirellulales</taxon>
        <taxon>Lacipirellulaceae</taxon>
        <taxon>Pirellulimonas</taxon>
    </lineage>
</organism>
<dbReference type="Proteomes" id="UP000317429">
    <property type="component" value="Chromosome"/>
</dbReference>
<dbReference type="OrthoDB" id="6382233at2"/>
<reference evidence="2 3" key="1">
    <citation type="submission" date="2019-02" db="EMBL/GenBank/DDBJ databases">
        <title>Deep-cultivation of Planctomycetes and their phenomic and genomic characterization uncovers novel biology.</title>
        <authorList>
            <person name="Wiegand S."/>
            <person name="Jogler M."/>
            <person name="Boedeker C."/>
            <person name="Pinto D."/>
            <person name="Vollmers J."/>
            <person name="Rivas-Marin E."/>
            <person name="Kohn T."/>
            <person name="Peeters S.H."/>
            <person name="Heuer A."/>
            <person name="Rast P."/>
            <person name="Oberbeckmann S."/>
            <person name="Bunk B."/>
            <person name="Jeske O."/>
            <person name="Meyerdierks A."/>
            <person name="Storesund J.E."/>
            <person name="Kallscheuer N."/>
            <person name="Luecker S."/>
            <person name="Lage O.M."/>
            <person name="Pohl T."/>
            <person name="Merkel B.J."/>
            <person name="Hornburger P."/>
            <person name="Mueller R.-W."/>
            <person name="Bruemmer F."/>
            <person name="Labrenz M."/>
            <person name="Spormann A.M."/>
            <person name="Op den Camp H."/>
            <person name="Overmann J."/>
            <person name="Amann R."/>
            <person name="Jetten M.S.M."/>
            <person name="Mascher T."/>
            <person name="Medema M.H."/>
            <person name="Devos D.P."/>
            <person name="Kaster A.-K."/>
            <person name="Ovreas L."/>
            <person name="Rohde M."/>
            <person name="Galperin M.Y."/>
            <person name="Jogler C."/>
        </authorList>
    </citation>
    <scope>NUCLEOTIDE SEQUENCE [LARGE SCALE GENOMIC DNA]</scope>
    <source>
        <strain evidence="2 3">Pla175</strain>
    </source>
</reference>